<dbReference type="PANTHER" id="PTHR23249">
    <property type="entry name" value="TRAFFICKING PROTEIN PARTICLE COMPLEX SUBUNIT"/>
    <property type="match status" value="1"/>
</dbReference>
<dbReference type="SMART" id="SM01399">
    <property type="entry name" value="Sybindin"/>
    <property type="match status" value="1"/>
</dbReference>
<dbReference type="Gene3D" id="3.30.450.70">
    <property type="match status" value="1"/>
</dbReference>
<dbReference type="InterPro" id="IPR007233">
    <property type="entry name" value="TRAPPC"/>
</dbReference>
<keyword evidence="5" id="KW-1185">Reference proteome</keyword>
<evidence type="ECO:0000313" key="4">
    <source>
        <dbReference type="EMBL" id="PWN29689.1"/>
    </source>
</evidence>
<gene>
    <name evidence="4" type="ORF">BDZ90DRAFT_258598</name>
</gene>
<dbReference type="OrthoDB" id="3364529at2759"/>
<evidence type="ECO:0000256" key="3">
    <source>
        <dbReference type="SAM" id="MobiDB-lite"/>
    </source>
</evidence>
<dbReference type="Pfam" id="PF04099">
    <property type="entry name" value="Sybindin"/>
    <property type="match status" value="1"/>
</dbReference>
<evidence type="ECO:0000256" key="2">
    <source>
        <dbReference type="ARBA" id="ARBA00022892"/>
    </source>
</evidence>
<sequence>MATKAYSLWIYDRHCTLIYHHDWTVASSPSSSTPSPSRPLLNPGPDLLPGVSRCVTTSSTAARDGASSVGQGYPNGGSSSSRPNSTPSAPSGQLPLTEHAKLIYGLVYSLRNMLSKLSPSSGDSNPSRQQSLPSAFNTYTTPTYSLSHLQTASMYTFVLLTDPVQPPSRGLGVAPPPTRPASALLGVGGGSDPMSGGAPTGGGIPGSGGMSLPGVLKQIVGGPWLEWVVRNPATTAMLSGSGLGEGQQQQQLGTGGLEWEEMDDVELGEDGDGQADGVTDGEGSGVKGSIARATRSRGVDSDGFRSGVEAVLAQNKLSTVF</sequence>
<accession>A0A316UWM6</accession>
<dbReference type="EMBL" id="KZ819663">
    <property type="protein sequence ID" value="PWN29689.1"/>
    <property type="molecule type" value="Genomic_DNA"/>
</dbReference>
<feature type="compositionally biased region" description="Low complexity" evidence="3">
    <location>
        <begin position="76"/>
        <end position="91"/>
    </location>
</feature>
<dbReference type="GeneID" id="37029910"/>
<feature type="compositionally biased region" description="Low complexity" evidence="3">
    <location>
        <begin position="28"/>
        <end position="50"/>
    </location>
</feature>
<protein>
    <recommendedName>
        <fullName evidence="6">Trafficking protein particle complex subunit</fullName>
    </recommendedName>
</protein>
<organism evidence="4 5">
    <name type="scientific">Jaminaea rosea</name>
    <dbReference type="NCBI Taxonomy" id="1569628"/>
    <lineage>
        <taxon>Eukaryota</taxon>
        <taxon>Fungi</taxon>
        <taxon>Dikarya</taxon>
        <taxon>Basidiomycota</taxon>
        <taxon>Ustilaginomycotina</taxon>
        <taxon>Exobasidiomycetes</taxon>
        <taxon>Microstromatales</taxon>
        <taxon>Microstromatales incertae sedis</taxon>
        <taxon>Jaminaea</taxon>
    </lineage>
</organism>
<dbReference type="GO" id="GO:0030008">
    <property type="term" value="C:TRAPP complex"/>
    <property type="evidence" value="ECO:0007669"/>
    <property type="project" value="InterPro"/>
</dbReference>
<name>A0A316UWM6_9BASI</name>
<dbReference type="Proteomes" id="UP000245884">
    <property type="component" value="Unassembled WGS sequence"/>
</dbReference>
<evidence type="ECO:0008006" key="6">
    <source>
        <dbReference type="Google" id="ProtNLM"/>
    </source>
</evidence>
<dbReference type="STRING" id="1569628.A0A316UWM6"/>
<evidence type="ECO:0000313" key="5">
    <source>
        <dbReference type="Proteomes" id="UP000245884"/>
    </source>
</evidence>
<dbReference type="GO" id="GO:0005737">
    <property type="term" value="C:cytoplasm"/>
    <property type="evidence" value="ECO:0007669"/>
    <property type="project" value="GOC"/>
</dbReference>
<reference evidence="4 5" key="1">
    <citation type="journal article" date="2018" name="Mol. Biol. Evol.">
        <title>Broad Genomic Sampling Reveals a Smut Pathogenic Ancestry of the Fungal Clade Ustilaginomycotina.</title>
        <authorList>
            <person name="Kijpornyongpan T."/>
            <person name="Mondo S.J."/>
            <person name="Barry K."/>
            <person name="Sandor L."/>
            <person name="Lee J."/>
            <person name="Lipzen A."/>
            <person name="Pangilinan J."/>
            <person name="LaButti K."/>
            <person name="Hainaut M."/>
            <person name="Henrissat B."/>
            <person name="Grigoriev I.V."/>
            <person name="Spatafora J.W."/>
            <person name="Aime M.C."/>
        </authorList>
    </citation>
    <scope>NUCLEOTIDE SEQUENCE [LARGE SCALE GENOMIC DNA]</scope>
    <source>
        <strain evidence="4 5">MCA 5214</strain>
    </source>
</reference>
<evidence type="ECO:0000256" key="1">
    <source>
        <dbReference type="ARBA" id="ARBA00022448"/>
    </source>
</evidence>
<keyword evidence="1" id="KW-0813">Transport</keyword>
<feature type="region of interest" description="Disordered" evidence="3">
    <location>
        <begin position="28"/>
        <end position="94"/>
    </location>
</feature>
<proteinExistence type="predicted"/>
<dbReference type="GO" id="GO:0006888">
    <property type="term" value="P:endoplasmic reticulum to Golgi vesicle-mediated transport"/>
    <property type="evidence" value="ECO:0007669"/>
    <property type="project" value="TreeGrafter"/>
</dbReference>
<dbReference type="RefSeq" id="XP_025364301.1">
    <property type="nucleotide sequence ID" value="XM_025508087.1"/>
</dbReference>
<keyword evidence="2" id="KW-0931">ER-Golgi transport</keyword>
<dbReference type="AlphaFoldDB" id="A0A316UWM6"/>
<dbReference type="PANTHER" id="PTHR23249:SF16">
    <property type="entry name" value="TRAFFICKING PROTEIN PARTICLE COMPLEX SUBUNIT 1"/>
    <property type="match status" value="1"/>
</dbReference>
<feature type="region of interest" description="Disordered" evidence="3">
    <location>
        <begin position="267"/>
        <end position="305"/>
    </location>
</feature>